<dbReference type="EMBL" id="FOKI01000025">
    <property type="protein sequence ID" value="SFB29226.1"/>
    <property type="molecule type" value="Genomic_DNA"/>
</dbReference>
<proteinExistence type="predicted"/>
<evidence type="ECO:0000313" key="1">
    <source>
        <dbReference type="EMBL" id="SFB29226.1"/>
    </source>
</evidence>
<dbReference type="AlphaFoldDB" id="A0A1I0ZVY2"/>
<organism evidence="1 2">
    <name type="scientific">Clostridium frigidicarnis</name>
    <dbReference type="NCBI Taxonomy" id="84698"/>
    <lineage>
        <taxon>Bacteria</taxon>
        <taxon>Bacillati</taxon>
        <taxon>Bacillota</taxon>
        <taxon>Clostridia</taxon>
        <taxon>Eubacteriales</taxon>
        <taxon>Clostridiaceae</taxon>
        <taxon>Clostridium</taxon>
    </lineage>
</organism>
<reference evidence="1 2" key="1">
    <citation type="submission" date="2016-10" db="EMBL/GenBank/DDBJ databases">
        <authorList>
            <person name="de Groot N.N."/>
        </authorList>
    </citation>
    <scope>NUCLEOTIDE SEQUENCE [LARGE SCALE GENOMIC DNA]</scope>
    <source>
        <strain evidence="1 2">DSM 12271</strain>
    </source>
</reference>
<accession>A0A1I0ZVY2</accession>
<dbReference type="Proteomes" id="UP000198619">
    <property type="component" value="Unassembled WGS sequence"/>
</dbReference>
<sequence>MNANNSLTNNLVEINSKDGSAKTFIVTFSQDVPKGEEYKLIICYVTVEGAPHYSGDNGMATFVGK</sequence>
<evidence type="ECO:0000313" key="2">
    <source>
        <dbReference type="Proteomes" id="UP000198619"/>
    </source>
</evidence>
<name>A0A1I0ZVY2_9CLOT</name>
<protein>
    <submittedName>
        <fullName evidence="1">Uncharacterized protein</fullName>
    </submittedName>
</protein>
<gene>
    <name evidence="1" type="ORF">SAMN04488528_102530</name>
</gene>
<keyword evidence="2" id="KW-1185">Reference proteome</keyword>